<dbReference type="InterPro" id="IPR051604">
    <property type="entry name" value="Ergot_Alk_Oxidoreductase"/>
</dbReference>
<dbReference type="PANTHER" id="PTHR43162">
    <property type="match status" value="1"/>
</dbReference>
<organism evidence="2 3">
    <name type="scientific">Streptomyces coryli</name>
    <dbReference type="NCBI Taxonomy" id="1128680"/>
    <lineage>
        <taxon>Bacteria</taxon>
        <taxon>Bacillati</taxon>
        <taxon>Actinomycetota</taxon>
        <taxon>Actinomycetes</taxon>
        <taxon>Kitasatosporales</taxon>
        <taxon>Streptomycetaceae</taxon>
        <taxon>Streptomyces</taxon>
    </lineage>
</organism>
<evidence type="ECO:0000259" key="1">
    <source>
        <dbReference type="Pfam" id="PF13460"/>
    </source>
</evidence>
<comment type="caution">
    <text evidence="2">The sequence shown here is derived from an EMBL/GenBank/DDBJ whole genome shotgun (WGS) entry which is preliminary data.</text>
</comment>
<keyword evidence="3" id="KW-1185">Reference proteome</keyword>
<dbReference type="Gene3D" id="3.90.25.10">
    <property type="entry name" value="UDP-galactose 4-epimerase, domain 1"/>
    <property type="match status" value="1"/>
</dbReference>
<dbReference type="Gene3D" id="3.40.50.720">
    <property type="entry name" value="NAD(P)-binding Rossmann-like Domain"/>
    <property type="match status" value="1"/>
</dbReference>
<evidence type="ECO:0000313" key="3">
    <source>
        <dbReference type="Proteomes" id="UP000481583"/>
    </source>
</evidence>
<evidence type="ECO:0000313" key="2">
    <source>
        <dbReference type="EMBL" id="NGN68070.1"/>
    </source>
</evidence>
<sequence>MTNNENVNGKNINLVIGGTGKTGRRVAERLVQRGVPARAVSRNSEIAFDWHKPETWGPALEGVRAAYLTYAPDLADPAAAPAIREFAARAVDAGVERLVLLSGRGEEETHPSEEAVKASGAQWTIVRCAWFMQNFSEDFLLEPVLGGELVLPAGEVPEPFVDLGDVADVVVAALLDDGHAGRTYELSGPRLLTFHDATAAITAASGREVRYVPVTAEQFAEVAGEHLPPEIVELFTDLFTRILDGRNAFLVDGVQEALGRAPRDFSDFAREAAAEGAWKQ</sequence>
<dbReference type="Pfam" id="PF13460">
    <property type="entry name" value="NAD_binding_10"/>
    <property type="match status" value="1"/>
</dbReference>
<dbReference type="Proteomes" id="UP000481583">
    <property type="component" value="Unassembled WGS sequence"/>
</dbReference>
<proteinExistence type="predicted"/>
<protein>
    <submittedName>
        <fullName evidence="2">NAD(P)H-binding protein</fullName>
    </submittedName>
</protein>
<dbReference type="PANTHER" id="PTHR43162:SF1">
    <property type="entry name" value="PRESTALK A DIFFERENTIATION PROTEIN A"/>
    <property type="match status" value="1"/>
</dbReference>
<reference evidence="2 3" key="1">
    <citation type="submission" date="2020-02" db="EMBL/GenBank/DDBJ databases">
        <title>Whole-genome analyses of novel actinobacteria.</title>
        <authorList>
            <person name="Sahin N."/>
        </authorList>
    </citation>
    <scope>NUCLEOTIDE SEQUENCE [LARGE SCALE GENOMIC DNA]</scope>
    <source>
        <strain evidence="2 3">A7024</strain>
    </source>
</reference>
<dbReference type="InterPro" id="IPR016040">
    <property type="entry name" value="NAD(P)-bd_dom"/>
</dbReference>
<dbReference type="InterPro" id="IPR036291">
    <property type="entry name" value="NAD(P)-bd_dom_sf"/>
</dbReference>
<dbReference type="RefSeq" id="WP_165241672.1">
    <property type="nucleotide sequence ID" value="NZ_JAAKZV010000180.1"/>
</dbReference>
<dbReference type="EMBL" id="JAAKZV010000180">
    <property type="protein sequence ID" value="NGN68070.1"/>
    <property type="molecule type" value="Genomic_DNA"/>
</dbReference>
<gene>
    <name evidence="2" type="ORF">G5C51_29745</name>
</gene>
<feature type="domain" description="NAD(P)-binding" evidence="1">
    <location>
        <begin position="17"/>
        <end position="176"/>
    </location>
</feature>
<accession>A0A6G4U8L8</accession>
<dbReference type="SUPFAM" id="SSF51735">
    <property type="entry name" value="NAD(P)-binding Rossmann-fold domains"/>
    <property type="match status" value="1"/>
</dbReference>
<name>A0A6G4U8L8_9ACTN</name>
<dbReference type="AlphaFoldDB" id="A0A6G4U8L8"/>